<dbReference type="Gene3D" id="3.30.40.10">
    <property type="entry name" value="Zinc/RING finger domain, C3HC4 (zinc finger)"/>
    <property type="match status" value="1"/>
</dbReference>
<dbReference type="AlphaFoldDB" id="A0A060S1Z8"/>
<dbReference type="GO" id="GO:0008270">
    <property type="term" value="F:zinc ion binding"/>
    <property type="evidence" value="ECO:0007669"/>
    <property type="project" value="UniProtKB-KW"/>
</dbReference>
<dbReference type="SMART" id="SM01180">
    <property type="entry name" value="DWNN"/>
    <property type="match status" value="1"/>
</dbReference>
<dbReference type="GO" id="GO:0061630">
    <property type="term" value="F:ubiquitin protein ligase activity"/>
    <property type="evidence" value="ECO:0007669"/>
    <property type="project" value="InterPro"/>
</dbReference>
<dbReference type="Pfam" id="PF08783">
    <property type="entry name" value="DWNN"/>
    <property type="match status" value="1"/>
</dbReference>
<dbReference type="PROSITE" id="PS51282">
    <property type="entry name" value="DWNN"/>
    <property type="match status" value="1"/>
</dbReference>
<accession>A0A060S1Z8</accession>
<feature type="compositionally biased region" description="Basic and acidic residues" evidence="6">
    <location>
        <begin position="397"/>
        <end position="410"/>
    </location>
</feature>
<dbReference type="CDD" id="cd16620">
    <property type="entry name" value="vRING-HC-C4C4_RBBP6"/>
    <property type="match status" value="1"/>
</dbReference>
<dbReference type="SUPFAM" id="SSF57850">
    <property type="entry name" value="RING/U-box"/>
    <property type="match status" value="1"/>
</dbReference>
<evidence type="ECO:0000259" key="7">
    <source>
        <dbReference type="PROSITE" id="PS51282"/>
    </source>
</evidence>
<feature type="compositionally biased region" description="Polar residues" evidence="6">
    <location>
        <begin position="561"/>
        <end position="575"/>
    </location>
</feature>
<evidence type="ECO:0000256" key="5">
    <source>
        <dbReference type="ARBA" id="ARBA00023242"/>
    </source>
</evidence>
<dbReference type="EMBL" id="CCBP010000006">
    <property type="protein sequence ID" value="CDO68201.1"/>
    <property type="molecule type" value="Genomic_DNA"/>
</dbReference>
<evidence type="ECO:0000256" key="2">
    <source>
        <dbReference type="ARBA" id="ARBA00022723"/>
    </source>
</evidence>
<evidence type="ECO:0000256" key="1">
    <source>
        <dbReference type="ARBA" id="ARBA00004123"/>
    </source>
</evidence>
<sequence>MASSVFYRFRSQKDESRVTFDGTGISVFDLKKEIILANNLTKANDFDLVVLDNSGEEYKDDSQIIPRSSSVIVKRVPARPGRNSAMRYLATSGATSASADPGKSSGSGGGGNNWGRPGGHMSKRFDYKEQPKEEPKAAEKPPPPAPIVNNVVTKEDEAAAMAAMFQAQTANWEETQEKMSQIPSNERVLFICVLSRATTSVLYGYTTILEEVLREEASPINPRITMTDRCRRVMCVIGHWIQDCPTNNDREFDHRPRIKRTTGIPRSFLKAVDNPTTGPLGQGVMVTPEGGYVVAQPDSASWQKQVARHKGLTEADVRERPPSDPSLACPIDGKLYRDAVKTPCCGTLYCEECVQTHLLERDFLCPNCARKIPSLDKLIVDKPMRARVHDYVDQEIERSRQEAERQDRQAQENAEAAQAAQADGAADADKSAAENATESAVGDGGDGEFYGDQSGLDVAQVLAQTIPQLQAQIQQLQVMLNNTALPAQVRQQAQLKHQQLQIELQQSQAVAAMAAASSFPMPGVGGPMGVGAGMGAPGMVPGMAPGMGPGMGMQQEYRQWTNPFPNQQPAGQDSAYQRLPLNNRRRQLKRDRPSDFLEIAGAEQGDAKQARYWE</sequence>
<feature type="compositionally biased region" description="Basic and acidic residues" evidence="6">
    <location>
        <begin position="123"/>
        <end position="139"/>
    </location>
</feature>
<dbReference type="STRING" id="5643.A0A060S1Z8"/>
<keyword evidence="4" id="KW-0862">Zinc</keyword>
<gene>
    <name evidence="8" type="ORF">BN946_scf184938.g53</name>
</gene>
<dbReference type="HOGENOM" id="CLU_019105_2_1_1"/>
<dbReference type="GO" id="GO:0005634">
    <property type="term" value="C:nucleus"/>
    <property type="evidence" value="ECO:0007669"/>
    <property type="project" value="UniProtKB-SubCell"/>
</dbReference>
<dbReference type="InterPro" id="IPR033489">
    <property type="entry name" value="RBBP6"/>
</dbReference>
<feature type="domain" description="DWNN" evidence="7">
    <location>
        <begin position="5"/>
        <end position="77"/>
    </location>
</feature>
<evidence type="ECO:0000256" key="4">
    <source>
        <dbReference type="ARBA" id="ARBA00022833"/>
    </source>
</evidence>
<evidence type="ECO:0000313" key="9">
    <source>
        <dbReference type="Proteomes" id="UP000029665"/>
    </source>
</evidence>
<feature type="compositionally biased region" description="Gly residues" evidence="6">
    <location>
        <begin position="105"/>
        <end position="118"/>
    </location>
</feature>
<dbReference type="PANTHER" id="PTHR15439">
    <property type="entry name" value="RETINOBLASTOMA-BINDING PROTEIN 6"/>
    <property type="match status" value="1"/>
</dbReference>
<evidence type="ECO:0000256" key="3">
    <source>
        <dbReference type="ARBA" id="ARBA00022771"/>
    </source>
</evidence>
<proteinExistence type="predicted"/>
<feature type="compositionally biased region" description="Low complexity" evidence="6">
    <location>
        <begin position="411"/>
        <end position="425"/>
    </location>
</feature>
<dbReference type="Gene3D" id="3.10.20.90">
    <property type="entry name" value="Phosphatidylinositol 3-kinase Catalytic Subunit, Chain A, domain 1"/>
    <property type="match status" value="1"/>
</dbReference>
<reference evidence="8" key="1">
    <citation type="submission" date="2014-01" db="EMBL/GenBank/DDBJ databases">
        <title>The genome of the white-rot fungus Pycnoporus cinnabarinus: a basidiomycete model with a versatile arsenal for lignocellulosic biomass breakdown.</title>
        <authorList>
            <person name="Levasseur A."/>
            <person name="Lomascolo A."/>
            <person name="Ruiz-Duenas F.J."/>
            <person name="Uzan E."/>
            <person name="Piumi F."/>
            <person name="Kues U."/>
            <person name="Ram A.F.J."/>
            <person name="Murat C."/>
            <person name="Haon M."/>
            <person name="Benoit I."/>
            <person name="Arfi Y."/>
            <person name="Chevret D."/>
            <person name="Drula E."/>
            <person name="Kwon M.J."/>
            <person name="Gouret P."/>
            <person name="Lesage-Meessen L."/>
            <person name="Lombard V."/>
            <person name="Mariette J."/>
            <person name="Noirot C."/>
            <person name="Park J."/>
            <person name="Patyshakuliyeva A."/>
            <person name="Wieneger R.A.B."/>
            <person name="Wosten H.A.B."/>
            <person name="Martin F."/>
            <person name="Coutinho P.M."/>
            <person name="de Vries R."/>
            <person name="Martinez A.T."/>
            <person name="Klopp C."/>
            <person name="Pontarotti P."/>
            <person name="Henrissat B."/>
            <person name="Record E."/>
        </authorList>
    </citation>
    <scope>NUCLEOTIDE SEQUENCE [LARGE SCALE GENOMIC DNA]</scope>
    <source>
        <strain evidence="8">BRFM137</strain>
    </source>
</reference>
<dbReference type="OMA" id="NVPDHEP"/>
<feature type="compositionally biased region" description="Basic and acidic residues" evidence="6">
    <location>
        <begin position="605"/>
        <end position="614"/>
    </location>
</feature>
<name>A0A060S1Z8_PYCCI</name>
<evidence type="ECO:0000256" key="6">
    <source>
        <dbReference type="SAM" id="MobiDB-lite"/>
    </source>
</evidence>
<dbReference type="InterPro" id="IPR013083">
    <property type="entry name" value="Znf_RING/FYVE/PHD"/>
</dbReference>
<feature type="region of interest" description="Disordered" evidence="6">
    <location>
        <begin position="92"/>
        <end position="148"/>
    </location>
</feature>
<dbReference type="InterPro" id="IPR014891">
    <property type="entry name" value="DWNN_domain"/>
</dbReference>
<keyword evidence="3" id="KW-0863">Zinc-finger</keyword>
<dbReference type="GO" id="GO:0016567">
    <property type="term" value="P:protein ubiquitination"/>
    <property type="evidence" value="ECO:0007669"/>
    <property type="project" value="InterPro"/>
</dbReference>
<comment type="caution">
    <text evidence="8">The sequence shown here is derived from an EMBL/GenBank/DDBJ whole genome shotgun (WGS) entry which is preliminary data.</text>
</comment>
<evidence type="ECO:0000313" key="8">
    <source>
        <dbReference type="EMBL" id="CDO68201.1"/>
    </source>
</evidence>
<dbReference type="OrthoDB" id="106784at2759"/>
<keyword evidence="9" id="KW-1185">Reference proteome</keyword>
<dbReference type="PANTHER" id="PTHR15439:SF0">
    <property type="entry name" value="CELL DIVISION CYCLE AND APOPTOSIS REGULATOR PROTEIN 1-RELATED"/>
    <property type="match status" value="1"/>
</dbReference>
<feature type="region of interest" description="Disordered" evidence="6">
    <location>
        <begin position="397"/>
        <end position="448"/>
    </location>
</feature>
<protein>
    <recommendedName>
        <fullName evidence="7">DWNN domain-containing protein</fullName>
    </recommendedName>
</protein>
<comment type="subcellular location">
    <subcellularLocation>
        <location evidence="1">Nucleus</location>
    </subcellularLocation>
</comment>
<feature type="region of interest" description="Disordered" evidence="6">
    <location>
        <begin position="561"/>
        <end position="614"/>
    </location>
</feature>
<keyword evidence="2" id="KW-0479">Metal-binding</keyword>
<dbReference type="GO" id="GO:0006511">
    <property type="term" value="P:ubiquitin-dependent protein catabolic process"/>
    <property type="evidence" value="ECO:0007669"/>
    <property type="project" value="TreeGrafter"/>
</dbReference>
<dbReference type="GO" id="GO:0006397">
    <property type="term" value="P:mRNA processing"/>
    <property type="evidence" value="ECO:0007669"/>
    <property type="project" value="InterPro"/>
</dbReference>
<organism evidence="8 9">
    <name type="scientific">Pycnoporus cinnabarinus</name>
    <name type="common">Cinnabar-red polypore</name>
    <name type="synonym">Trametes cinnabarina</name>
    <dbReference type="NCBI Taxonomy" id="5643"/>
    <lineage>
        <taxon>Eukaryota</taxon>
        <taxon>Fungi</taxon>
        <taxon>Dikarya</taxon>
        <taxon>Basidiomycota</taxon>
        <taxon>Agaricomycotina</taxon>
        <taxon>Agaricomycetes</taxon>
        <taxon>Polyporales</taxon>
        <taxon>Polyporaceae</taxon>
        <taxon>Trametes</taxon>
    </lineage>
</organism>
<dbReference type="Gene3D" id="4.10.60.10">
    <property type="entry name" value="Zinc finger, CCHC-type"/>
    <property type="match status" value="1"/>
</dbReference>
<keyword evidence="5" id="KW-0539">Nucleus</keyword>
<dbReference type="Proteomes" id="UP000029665">
    <property type="component" value="Unassembled WGS sequence"/>
</dbReference>